<dbReference type="InterPro" id="IPR035906">
    <property type="entry name" value="MetI-like_sf"/>
</dbReference>
<dbReference type="PROSITE" id="PS50928">
    <property type="entry name" value="ABC_TM1"/>
    <property type="match status" value="1"/>
</dbReference>
<evidence type="ECO:0000256" key="2">
    <source>
        <dbReference type="ARBA" id="ARBA00004651"/>
    </source>
</evidence>
<evidence type="ECO:0000256" key="7">
    <source>
        <dbReference type="ARBA" id="ARBA00022692"/>
    </source>
</evidence>
<evidence type="ECO:0000256" key="3">
    <source>
        <dbReference type="ARBA" id="ARBA00007069"/>
    </source>
</evidence>
<proteinExistence type="inferred from homology"/>
<evidence type="ECO:0000256" key="9">
    <source>
        <dbReference type="ARBA" id="ARBA00023136"/>
    </source>
</evidence>
<evidence type="ECO:0000259" key="12">
    <source>
        <dbReference type="PROSITE" id="PS50928"/>
    </source>
</evidence>
<keyword evidence="5" id="KW-1003">Cell membrane</keyword>
<evidence type="ECO:0000256" key="4">
    <source>
        <dbReference type="ARBA" id="ARBA00022448"/>
    </source>
</evidence>
<feature type="transmembrane region" description="Helical" evidence="10">
    <location>
        <begin position="122"/>
        <end position="147"/>
    </location>
</feature>
<dbReference type="Proteomes" id="UP000996601">
    <property type="component" value="Unassembled WGS sequence"/>
</dbReference>
<evidence type="ECO:0000256" key="8">
    <source>
        <dbReference type="ARBA" id="ARBA00022989"/>
    </source>
</evidence>
<comment type="subcellular location">
    <subcellularLocation>
        <location evidence="11">Cell inner membrane</location>
        <topology evidence="11">Multi-pass membrane protein</topology>
    </subcellularLocation>
    <subcellularLocation>
        <location evidence="2 10">Cell membrane</location>
        <topology evidence="2 10">Multi-pass membrane protein</topology>
    </subcellularLocation>
</comment>
<dbReference type="EMBL" id="WHSB02000006">
    <property type="protein sequence ID" value="MCQ4631806.1"/>
    <property type="molecule type" value="Genomic_DNA"/>
</dbReference>
<dbReference type="SUPFAM" id="SSF161098">
    <property type="entry name" value="MetI-like"/>
    <property type="match status" value="1"/>
</dbReference>
<gene>
    <name evidence="13" type="primary">modB</name>
    <name evidence="13" type="ORF">GB927_017280</name>
</gene>
<sequence>MDGRVRPDHDGHEVWVLSTVRPRFNLRGFRHFEGTDVDWLALSDEEWTAIRLSLRVSAVAVLVSLPLGILVALALARGRFWGKSILNGIVHMPLILPPVVTGFLLLVLFGRRGAIGSVLDEWFGIVLSFRWTGAALACGVMGFPLMVRSIRLSIEAVDRKLEEAAGTLGASPLWVFLTVTLPLILPGVIAGVILAFAKAMGEFGATITFVSNIPGETQTLSAAIYTFTQVPGGDAGAMRLTLVAIAISMVALLASEVLAQRIGRKVNLE</sequence>
<dbReference type="InterPro" id="IPR011867">
    <property type="entry name" value="ModB_ABC"/>
</dbReference>
<dbReference type="InterPro" id="IPR000515">
    <property type="entry name" value="MetI-like"/>
</dbReference>
<feature type="transmembrane region" description="Helical" evidence="10">
    <location>
        <begin position="52"/>
        <end position="76"/>
    </location>
</feature>
<evidence type="ECO:0000256" key="5">
    <source>
        <dbReference type="ARBA" id="ARBA00022475"/>
    </source>
</evidence>
<keyword evidence="9 10" id="KW-0472">Membrane</keyword>
<protein>
    <recommendedName>
        <fullName evidence="11">Molybdenum transport system permease</fullName>
    </recommendedName>
</protein>
<evidence type="ECO:0000256" key="10">
    <source>
        <dbReference type="RuleBase" id="RU363032"/>
    </source>
</evidence>
<comment type="function">
    <text evidence="1 11">Part of the binding-protein-dependent transport system for molybdenum; probably responsible for the translocation of the substrate across the membrane.</text>
</comment>
<dbReference type="NCBIfam" id="NF006939">
    <property type="entry name" value="PRK09421.1"/>
    <property type="match status" value="1"/>
</dbReference>
<keyword evidence="11" id="KW-0997">Cell inner membrane</keyword>
<keyword evidence="8 10" id="KW-1133">Transmembrane helix</keyword>
<evidence type="ECO:0000256" key="6">
    <source>
        <dbReference type="ARBA" id="ARBA00022505"/>
    </source>
</evidence>
<reference evidence="13" key="1">
    <citation type="submission" date="2021-07" db="EMBL/GenBank/DDBJ databases">
        <title>Shinella sp. nov., a novel member of the genus Shinella from water.</title>
        <authorList>
            <person name="Deng Y."/>
        </authorList>
    </citation>
    <scope>NUCLEOTIDE SEQUENCE</scope>
    <source>
        <strain evidence="13">CPCC 100929</strain>
    </source>
</reference>
<comment type="caution">
    <text evidence="13">The sequence shown here is derived from an EMBL/GenBank/DDBJ whole genome shotgun (WGS) entry which is preliminary data.</text>
</comment>
<dbReference type="NCBIfam" id="TIGR02141">
    <property type="entry name" value="modB_ABC"/>
    <property type="match status" value="1"/>
</dbReference>
<evidence type="ECO:0000313" key="13">
    <source>
        <dbReference type="EMBL" id="MCQ4631806.1"/>
    </source>
</evidence>
<evidence type="ECO:0000256" key="11">
    <source>
        <dbReference type="RuleBase" id="RU365097"/>
    </source>
</evidence>
<dbReference type="Pfam" id="PF00528">
    <property type="entry name" value="BPD_transp_1"/>
    <property type="match status" value="1"/>
</dbReference>
<evidence type="ECO:0000256" key="1">
    <source>
        <dbReference type="ARBA" id="ARBA00002949"/>
    </source>
</evidence>
<comment type="similarity">
    <text evidence="3 11">Belongs to the binding-protein-dependent transport system permease family. CysTW subfamily.</text>
</comment>
<feature type="domain" description="ABC transmembrane type-1" evidence="12">
    <location>
        <begin position="50"/>
        <end position="253"/>
    </location>
</feature>
<dbReference type="PANTHER" id="PTHR30183:SF3">
    <property type="entry name" value="MOLYBDENUM TRANSPORT SYSTEM PERMEASE PROTEIN MODB"/>
    <property type="match status" value="1"/>
</dbReference>
<feature type="transmembrane region" description="Helical" evidence="10">
    <location>
        <begin position="168"/>
        <end position="196"/>
    </location>
</feature>
<feature type="transmembrane region" description="Helical" evidence="10">
    <location>
        <begin position="88"/>
        <end position="110"/>
    </location>
</feature>
<keyword evidence="6 11" id="KW-0500">Molybdenum</keyword>
<keyword evidence="14" id="KW-1185">Reference proteome</keyword>
<feature type="transmembrane region" description="Helical" evidence="10">
    <location>
        <begin position="237"/>
        <end position="259"/>
    </location>
</feature>
<keyword evidence="7 10" id="KW-0812">Transmembrane</keyword>
<dbReference type="CDD" id="cd06261">
    <property type="entry name" value="TM_PBP2"/>
    <property type="match status" value="1"/>
</dbReference>
<dbReference type="Gene3D" id="1.10.3720.10">
    <property type="entry name" value="MetI-like"/>
    <property type="match status" value="1"/>
</dbReference>
<organism evidence="13 14">
    <name type="scientific">Shinella lacus</name>
    <dbReference type="NCBI Taxonomy" id="2654216"/>
    <lineage>
        <taxon>Bacteria</taxon>
        <taxon>Pseudomonadati</taxon>
        <taxon>Pseudomonadota</taxon>
        <taxon>Alphaproteobacteria</taxon>
        <taxon>Hyphomicrobiales</taxon>
        <taxon>Rhizobiaceae</taxon>
        <taxon>Shinella</taxon>
    </lineage>
</organism>
<dbReference type="PANTHER" id="PTHR30183">
    <property type="entry name" value="MOLYBDENUM TRANSPORT SYSTEM PERMEASE PROTEIN MODB"/>
    <property type="match status" value="1"/>
</dbReference>
<accession>A0ABT1R9E0</accession>
<keyword evidence="4 10" id="KW-0813">Transport</keyword>
<name>A0ABT1R9E0_9HYPH</name>
<evidence type="ECO:0000313" key="14">
    <source>
        <dbReference type="Proteomes" id="UP000996601"/>
    </source>
</evidence>